<evidence type="ECO:0000256" key="6">
    <source>
        <dbReference type="ARBA" id="ARBA00022679"/>
    </source>
</evidence>
<reference evidence="18" key="1">
    <citation type="submission" date="2021-04" db="EMBL/GenBank/DDBJ databases">
        <authorList>
            <person name="Chebbi M.A.C M."/>
        </authorList>
    </citation>
    <scope>NUCLEOTIDE SEQUENCE</scope>
</reference>
<evidence type="ECO:0000256" key="3">
    <source>
        <dbReference type="ARBA" id="ARBA00004997"/>
    </source>
</evidence>
<evidence type="ECO:0000256" key="14">
    <source>
        <dbReference type="ARBA" id="ARBA00023317"/>
    </source>
</evidence>
<keyword evidence="14 18" id="KW-0670">Pyruvate</keyword>
<dbReference type="InterPro" id="IPR015793">
    <property type="entry name" value="Pyrv_Knase_brl"/>
</dbReference>
<name>A0A8J2HND0_COTCN</name>
<dbReference type="Gene3D" id="3.20.20.60">
    <property type="entry name" value="Phosphoenolpyruvate-binding domains"/>
    <property type="match status" value="3"/>
</dbReference>
<keyword evidence="19" id="KW-1185">Reference proteome</keyword>
<dbReference type="UniPathway" id="UPA00109">
    <property type="reaction ID" value="UER00188"/>
</dbReference>
<comment type="pathway">
    <text evidence="3 15">Carbohydrate degradation; glycolysis; pyruvate from D-glyceraldehyde 3-phosphate: step 5/5.</text>
</comment>
<evidence type="ECO:0000256" key="7">
    <source>
        <dbReference type="ARBA" id="ARBA00022723"/>
    </source>
</evidence>
<evidence type="ECO:0000256" key="9">
    <source>
        <dbReference type="ARBA" id="ARBA00022777"/>
    </source>
</evidence>
<keyword evidence="11 15" id="KW-0460">Magnesium</keyword>
<dbReference type="Proteomes" id="UP000786811">
    <property type="component" value="Unassembled WGS sequence"/>
</dbReference>
<evidence type="ECO:0000256" key="11">
    <source>
        <dbReference type="ARBA" id="ARBA00022842"/>
    </source>
</evidence>
<evidence type="ECO:0000313" key="19">
    <source>
        <dbReference type="Proteomes" id="UP000786811"/>
    </source>
</evidence>
<keyword evidence="13 15" id="KW-0324">Glycolysis</keyword>
<dbReference type="InterPro" id="IPR040442">
    <property type="entry name" value="Pyrv_kinase-like_dom_sf"/>
</dbReference>
<comment type="cofactor">
    <cofactor evidence="2">
        <name>K(+)</name>
        <dbReference type="ChEBI" id="CHEBI:29103"/>
    </cofactor>
</comment>
<dbReference type="NCBIfam" id="NF004491">
    <property type="entry name" value="PRK05826.1"/>
    <property type="match status" value="1"/>
</dbReference>
<evidence type="ECO:0000256" key="5">
    <source>
        <dbReference type="ARBA" id="ARBA00012142"/>
    </source>
</evidence>
<dbReference type="InterPro" id="IPR015795">
    <property type="entry name" value="Pyrv_Knase_C"/>
</dbReference>
<feature type="domain" description="Pyruvate kinase C-terminal" evidence="17">
    <location>
        <begin position="486"/>
        <end position="604"/>
    </location>
</feature>
<evidence type="ECO:0000256" key="1">
    <source>
        <dbReference type="ARBA" id="ARBA00001946"/>
    </source>
</evidence>
<evidence type="ECO:0000256" key="8">
    <source>
        <dbReference type="ARBA" id="ARBA00022741"/>
    </source>
</evidence>
<dbReference type="Gene3D" id="3.40.1380.20">
    <property type="entry name" value="Pyruvate kinase, C-terminal domain"/>
    <property type="match status" value="2"/>
</dbReference>
<dbReference type="SUPFAM" id="SSF52935">
    <property type="entry name" value="PK C-terminal domain-like"/>
    <property type="match status" value="2"/>
</dbReference>
<evidence type="ECO:0000259" key="17">
    <source>
        <dbReference type="Pfam" id="PF02887"/>
    </source>
</evidence>
<comment type="catalytic activity">
    <reaction evidence="15">
        <text>pyruvate + ATP = phosphoenolpyruvate + ADP + H(+)</text>
        <dbReference type="Rhea" id="RHEA:18157"/>
        <dbReference type="ChEBI" id="CHEBI:15361"/>
        <dbReference type="ChEBI" id="CHEBI:15378"/>
        <dbReference type="ChEBI" id="CHEBI:30616"/>
        <dbReference type="ChEBI" id="CHEBI:58702"/>
        <dbReference type="ChEBI" id="CHEBI:456216"/>
        <dbReference type="EC" id="2.7.1.40"/>
    </reaction>
</comment>
<dbReference type="SUPFAM" id="SSF51621">
    <property type="entry name" value="Phosphoenolpyruvate/pyruvate domain"/>
    <property type="match status" value="2"/>
</dbReference>
<dbReference type="InterPro" id="IPR011037">
    <property type="entry name" value="Pyrv_Knase-like_insert_dom_sf"/>
</dbReference>
<dbReference type="InterPro" id="IPR015813">
    <property type="entry name" value="Pyrv/PenolPyrv_kinase-like_dom"/>
</dbReference>
<proteinExistence type="inferred from homology"/>
<keyword evidence="9 15" id="KW-0418">Kinase</keyword>
<evidence type="ECO:0000313" key="18">
    <source>
        <dbReference type="EMBL" id="CAG5106030.1"/>
    </source>
</evidence>
<keyword evidence="12" id="KW-0630">Potassium</keyword>
<dbReference type="CDD" id="cd00288">
    <property type="entry name" value="Pyruvate_Kinase"/>
    <property type="match status" value="1"/>
</dbReference>
<dbReference type="NCBIfam" id="NF004978">
    <property type="entry name" value="PRK06354.1"/>
    <property type="match status" value="1"/>
</dbReference>
<dbReference type="PRINTS" id="PR01050">
    <property type="entry name" value="PYRUVTKNASE"/>
</dbReference>
<dbReference type="Gene3D" id="2.40.33.10">
    <property type="entry name" value="PK beta-barrel domain-like"/>
    <property type="match status" value="1"/>
</dbReference>
<evidence type="ECO:0000259" key="16">
    <source>
        <dbReference type="Pfam" id="PF00224"/>
    </source>
</evidence>
<evidence type="ECO:0000256" key="4">
    <source>
        <dbReference type="ARBA" id="ARBA00008663"/>
    </source>
</evidence>
<dbReference type="OrthoDB" id="108365at2759"/>
<comment type="caution">
    <text evidence="18">The sequence shown here is derived from an EMBL/GenBank/DDBJ whole genome shotgun (WGS) entry which is preliminary data.</text>
</comment>
<dbReference type="InterPro" id="IPR015806">
    <property type="entry name" value="Pyrv_Knase_insert_dom_sf"/>
</dbReference>
<organism evidence="18 19">
    <name type="scientific">Cotesia congregata</name>
    <name type="common">Parasitoid wasp</name>
    <name type="synonym">Apanteles congregatus</name>
    <dbReference type="NCBI Taxonomy" id="51543"/>
    <lineage>
        <taxon>Eukaryota</taxon>
        <taxon>Metazoa</taxon>
        <taxon>Ecdysozoa</taxon>
        <taxon>Arthropoda</taxon>
        <taxon>Hexapoda</taxon>
        <taxon>Insecta</taxon>
        <taxon>Pterygota</taxon>
        <taxon>Neoptera</taxon>
        <taxon>Endopterygota</taxon>
        <taxon>Hymenoptera</taxon>
        <taxon>Apocrita</taxon>
        <taxon>Ichneumonoidea</taxon>
        <taxon>Braconidae</taxon>
        <taxon>Microgastrinae</taxon>
        <taxon>Cotesia</taxon>
    </lineage>
</organism>
<dbReference type="InterPro" id="IPR001697">
    <property type="entry name" value="Pyr_Knase"/>
</dbReference>
<accession>A0A8J2HND0</accession>
<dbReference type="FunFam" id="2.40.33.10:FF:000023">
    <property type="entry name" value="Pyruvate kinase PKM"/>
    <property type="match status" value="1"/>
</dbReference>
<dbReference type="FunFam" id="3.40.1380.20:FF:000001">
    <property type="entry name" value="Pyruvate kinase"/>
    <property type="match status" value="1"/>
</dbReference>
<dbReference type="EC" id="2.7.1.40" evidence="5 15"/>
<evidence type="ECO:0000256" key="13">
    <source>
        <dbReference type="ARBA" id="ARBA00023152"/>
    </source>
</evidence>
<protein>
    <recommendedName>
        <fullName evidence="5 15">Pyruvate kinase</fullName>
        <ecNumber evidence="5 15">2.7.1.40</ecNumber>
    </recommendedName>
</protein>
<comment type="similarity">
    <text evidence="4 15">Belongs to the pyruvate kinase family.</text>
</comment>
<dbReference type="SUPFAM" id="SSF50800">
    <property type="entry name" value="PK beta-barrel domain-like"/>
    <property type="match status" value="1"/>
</dbReference>
<dbReference type="NCBIfam" id="TIGR01064">
    <property type="entry name" value="pyruv_kin"/>
    <property type="match status" value="1"/>
</dbReference>
<evidence type="ECO:0000256" key="2">
    <source>
        <dbReference type="ARBA" id="ARBA00001958"/>
    </source>
</evidence>
<dbReference type="InterPro" id="IPR018209">
    <property type="entry name" value="Pyrv_Knase_AS"/>
</dbReference>
<dbReference type="EMBL" id="CAJNRD030001124">
    <property type="protein sequence ID" value="CAG5106030.1"/>
    <property type="molecule type" value="Genomic_DNA"/>
</dbReference>
<keyword evidence="8" id="KW-0547">Nucleotide-binding</keyword>
<feature type="domain" description="Pyruvate kinase C-terminal" evidence="17">
    <location>
        <begin position="979"/>
        <end position="1096"/>
    </location>
</feature>
<dbReference type="GO" id="GO:0005524">
    <property type="term" value="F:ATP binding"/>
    <property type="evidence" value="ECO:0007669"/>
    <property type="project" value="UniProtKB-KW"/>
</dbReference>
<keyword evidence="10" id="KW-0067">ATP-binding</keyword>
<keyword evidence="7" id="KW-0479">Metal-binding</keyword>
<dbReference type="Pfam" id="PF00224">
    <property type="entry name" value="PK"/>
    <property type="match status" value="2"/>
</dbReference>
<dbReference type="GO" id="GO:0004743">
    <property type="term" value="F:pyruvate kinase activity"/>
    <property type="evidence" value="ECO:0007669"/>
    <property type="project" value="UniProtKB-EC"/>
</dbReference>
<dbReference type="Pfam" id="PF02887">
    <property type="entry name" value="PK_C"/>
    <property type="match status" value="2"/>
</dbReference>
<dbReference type="PROSITE" id="PS00110">
    <property type="entry name" value="PYRUVATE_KINASE"/>
    <property type="match status" value="1"/>
</dbReference>
<evidence type="ECO:0000256" key="10">
    <source>
        <dbReference type="ARBA" id="ARBA00022840"/>
    </source>
</evidence>
<gene>
    <name evidence="18" type="ORF">HICCMSTLAB_LOCUS12062</name>
</gene>
<feature type="domain" description="Pyruvate kinase barrel" evidence="16">
    <location>
        <begin position="120"/>
        <end position="451"/>
    </location>
</feature>
<dbReference type="GO" id="GO:0030955">
    <property type="term" value="F:potassium ion binding"/>
    <property type="evidence" value="ECO:0007669"/>
    <property type="project" value="InterPro"/>
</dbReference>
<evidence type="ECO:0000256" key="12">
    <source>
        <dbReference type="ARBA" id="ARBA00022958"/>
    </source>
</evidence>
<keyword evidence="6 15" id="KW-0808">Transferase</keyword>
<dbReference type="InterPro" id="IPR036918">
    <property type="entry name" value="Pyrv_Knase_C_sf"/>
</dbReference>
<comment type="cofactor">
    <cofactor evidence="1">
        <name>Mg(2+)</name>
        <dbReference type="ChEBI" id="CHEBI:18420"/>
    </cofactor>
</comment>
<dbReference type="AlphaFoldDB" id="A0A8J2HND0"/>
<dbReference type="FunFam" id="3.20.20.60:FF:000025">
    <property type="entry name" value="Pyruvate kinase"/>
    <property type="match status" value="1"/>
</dbReference>
<feature type="domain" description="Pyruvate kinase barrel" evidence="16">
    <location>
        <begin position="788"/>
        <end position="929"/>
    </location>
</feature>
<dbReference type="PANTHER" id="PTHR11817">
    <property type="entry name" value="PYRUVATE KINASE"/>
    <property type="match status" value="1"/>
</dbReference>
<evidence type="ECO:0000256" key="15">
    <source>
        <dbReference type="RuleBase" id="RU000504"/>
    </source>
</evidence>
<sequence>MRISSSCHKTASVIFNRLLSCRISHICDNNYFSFEIQRAHCSQSVRFSRHCLCLFKKVNQPTLLINYYFYPLFSQPVKMVWITADDKMEGESSLRVQNSQNHLDHICKLDIGVPAPFYRLSGIICTIGPVSRSVEMLEKMIETGMNIARMNFSHGSHEYHAETIKNVRQAQKNLSERNKMNVPVAIALDTKGPEIRTGLLEGGGSAEVELKKGQTFKLTTDKAFGEKGNAEVVWVDYVNISKVLKVGNRVFVDDGLISLIVTEVVADGIVTKVENGGTLGSRKGVNLPGVPVDLPAVSEKDKADLQFGVDQEVDMIFASFIRNAAALTEIRAILGEKGKNIKIISKIENQQGMTNLDEIIEASDGIMVARGDLGIEIPPEKVFLAQKCMISRCNKVGKPVICATQMLESMVKKPRATRAETSDVANAVLDGADCVMLSGETAKGDYPLECVRTMANICKEAESAIWHNQLFADLSSKAVAPIDATHAVAIAAVEASAKCLATAIIVITTSGRSAHLISKYRPRCPIIAVTRFHQVARQAHLYRGILPLLHTEAPVADWLKDVDARVQYGMTFGKSRGFLKTGDTVIVVTGWQQGSGYTNTLRIVYVDEDLAFDHTPTPIIMKLESQIVLPERQLDAAYQCTRIDHEIKLNINCKPSPARLTRIIITLSDNNVQIEDIAKVINNVDIVRLNVSHGDENWHRKAVNNLLEASEQLSTQLETFNPPSVALDLRGPEIRAKIFNDNSNSTGNTTLVKGSDVSLLADSKNKPSGKSSSLWTSCPELPKASQVGISEKDDADIDLALELECHFLIVSHVRTSKTISAVKKRIEESSTTHQICTLAKISSSQGVDNFDDILRVADGVVIDREGLQVDIGSEKIFLAQKSMIAKCVRVGKPAILTHRVSTTDDRVKLDLDLLANAILEGVDGIFLATGSVVDMNELVKVIEDVDLVCREAESARWQRQIFHELSYKITIPTDSTHGVVIAAVELSMKLNTSGIIVTTTTGRAAMLLSIYRPRCPVVAVTRHRIISQCLRIYFAIHPIHYTCETNSNWSEDIEARVKCGMNYLRQSSFVKVGDPVVVVGGWRTHDQGFTNSIRVVYVSLPPITSIGDDFEEAW</sequence>
<dbReference type="GO" id="GO:0016301">
    <property type="term" value="F:kinase activity"/>
    <property type="evidence" value="ECO:0007669"/>
    <property type="project" value="UniProtKB-KW"/>
</dbReference>
<dbReference type="GO" id="GO:0000287">
    <property type="term" value="F:magnesium ion binding"/>
    <property type="evidence" value="ECO:0007669"/>
    <property type="project" value="InterPro"/>
</dbReference>